<evidence type="ECO:0000313" key="5">
    <source>
        <dbReference type="Proteomes" id="UP000708208"/>
    </source>
</evidence>
<sequence length="148" mass="16894">YYNYKGYFSVVLLAVCDANYKFVLTNCGASGSESDGGIFRRSEIGKRVLNHTLDLPAPDRIDGINTLMPYCFVGDEAFPLLKNLMRPYPEKTISQARLFQEYGDLWLTVPKSCQGKARITIKRKLQVCGKNLRTFLMDKVQFHGRWGK</sequence>
<evidence type="ECO:0000256" key="1">
    <source>
        <dbReference type="ARBA" id="ARBA00001968"/>
    </source>
</evidence>
<dbReference type="GO" id="GO:0046872">
    <property type="term" value="F:metal ion binding"/>
    <property type="evidence" value="ECO:0007669"/>
    <property type="project" value="UniProtKB-KW"/>
</dbReference>
<dbReference type="AlphaFoldDB" id="A0A8J2KBQ3"/>
<comment type="caution">
    <text evidence="4">The sequence shown here is derived from an EMBL/GenBank/DDBJ whole genome shotgun (WGS) entry which is preliminary data.</text>
</comment>
<dbReference type="OrthoDB" id="2668416at2759"/>
<proteinExistence type="predicted"/>
<keyword evidence="5" id="KW-1185">Reference proteome</keyword>
<evidence type="ECO:0000313" key="4">
    <source>
        <dbReference type="EMBL" id="CAG7732729.1"/>
    </source>
</evidence>
<dbReference type="EMBL" id="CAJVCH010236426">
    <property type="protein sequence ID" value="CAG7732729.1"/>
    <property type="molecule type" value="Genomic_DNA"/>
</dbReference>
<name>A0A8J2KBQ3_9HEXA</name>
<accession>A0A8J2KBQ3</accession>
<evidence type="ECO:0000256" key="2">
    <source>
        <dbReference type="ARBA" id="ARBA00022723"/>
    </source>
</evidence>
<feature type="non-terminal residue" evidence="4">
    <location>
        <position position="1"/>
    </location>
</feature>
<evidence type="ECO:0000259" key="3">
    <source>
        <dbReference type="Pfam" id="PF13359"/>
    </source>
</evidence>
<keyword evidence="2" id="KW-0479">Metal-binding</keyword>
<dbReference type="InterPro" id="IPR027806">
    <property type="entry name" value="HARBI1_dom"/>
</dbReference>
<dbReference type="Proteomes" id="UP000708208">
    <property type="component" value="Unassembled WGS sequence"/>
</dbReference>
<comment type="cofactor">
    <cofactor evidence="1">
        <name>a divalent metal cation</name>
        <dbReference type="ChEBI" id="CHEBI:60240"/>
    </cofactor>
</comment>
<dbReference type="Pfam" id="PF13359">
    <property type="entry name" value="DDE_Tnp_4"/>
    <property type="match status" value="1"/>
</dbReference>
<reference evidence="4" key="1">
    <citation type="submission" date="2021-06" db="EMBL/GenBank/DDBJ databases">
        <authorList>
            <person name="Hodson N. C."/>
            <person name="Mongue J. A."/>
            <person name="Jaron S. K."/>
        </authorList>
    </citation>
    <scope>NUCLEOTIDE SEQUENCE</scope>
</reference>
<feature type="domain" description="DDE Tnp4" evidence="3">
    <location>
        <begin position="1"/>
        <end position="91"/>
    </location>
</feature>
<gene>
    <name evidence="4" type="ORF">AFUS01_LOCUS21222</name>
</gene>
<protein>
    <recommendedName>
        <fullName evidence="3">DDE Tnp4 domain-containing protein</fullName>
    </recommendedName>
</protein>
<organism evidence="4 5">
    <name type="scientific">Allacma fusca</name>
    <dbReference type="NCBI Taxonomy" id="39272"/>
    <lineage>
        <taxon>Eukaryota</taxon>
        <taxon>Metazoa</taxon>
        <taxon>Ecdysozoa</taxon>
        <taxon>Arthropoda</taxon>
        <taxon>Hexapoda</taxon>
        <taxon>Collembola</taxon>
        <taxon>Symphypleona</taxon>
        <taxon>Sminthuridae</taxon>
        <taxon>Allacma</taxon>
    </lineage>
</organism>